<organism evidence="1 2">
    <name type="scientific">Sphaerotilus uruguayifluvii</name>
    <dbReference type="NCBI Taxonomy" id="2735897"/>
    <lineage>
        <taxon>Bacteria</taxon>
        <taxon>Pseudomonadati</taxon>
        <taxon>Pseudomonadota</taxon>
        <taxon>Betaproteobacteria</taxon>
        <taxon>Burkholderiales</taxon>
        <taxon>Sphaerotilaceae</taxon>
        <taxon>Sphaerotilus</taxon>
    </lineage>
</organism>
<comment type="caution">
    <text evidence="1">The sequence shown here is derived from an EMBL/GenBank/DDBJ whole genome shotgun (WGS) entry which is preliminary data.</text>
</comment>
<gene>
    <name evidence="1" type="ORF">HNQ01_003788</name>
</gene>
<reference evidence="1 2" key="1">
    <citation type="submission" date="2020-05" db="EMBL/GenBank/DDBJ databases">
        <title>Genomic Encyclopedia of Type Strains, Phase IV (KMG-V): Genome sequencing to study the core and pangenomes of soil and plant-associated prokaryotes.</title>
        <authorList>
            <person name="Whitman W."/>
        </authorList>
    </citation>
    <scope>NUCLEOTIDE SEQUENCE [LARGE SCALE GENOMIC DNA]</scope>
    <source>
        <strain evidence="1 2">C29</strain>
    </source>
</reference>
<keyword evidence="2" id="KW-1185">Reference proteome</keyword>
<dbReference type="Pfam" id="PF09660">
    <property type="entry name" value="DUF2397"/>
    <property type="match status" value="1"/>
</dbReference>
<protein>
    <submittedName>
        <fullName evidence="1">Uncharacterized protein (TIGR02677 family)</fullName>
    </submittedName>
</protein>
<dbReference type="InterPro" id="IPR013493">
    <property type="entry name" value="CHP02677"/>
</dbReference>
<dbReference type="RefSeq" id="WP_173807051.1">
    <property type="nucleotide sequence ID" value="NZ_JABSNM010000022.1"/>
</dbReference>
<accession>A0ABX2G6T6</accession>
<evidence type="ECO:0000313" key="1">
    <source>
        <dbReference type="EMBL" id="NRT58022.1"/>
    </source>
</evidence>
<sequence>MLTTSDHDLFRHLGADKADLYRRILAVFAAALRQYQLQLRPDEVLAQGEWAVGAVPRIEDIQAALTQLSAWGNLEAQPDMARVSSLNDYYRARFLYRLSAGGEAVEAALDVFAASLQRRAELQTVALEDITMRLQALCRLATEGRGQGAVLDAAKVHETLRDLAQRFEEMTRNAQHFMAGVARQLDLRQADATAVVQYKRRLIDYLERFLGDLVRRSGTIAAHLSALEPDIESLLQAVAAREARDAAPDAATDLAADRLARHQVWQGRWRGLRSWFLRHGDTPPQAELLRARARSAIPQLLGAIAALNERRSGRSDRAADFRLLAGWFVDCADDAQSHRLARAAFALHPARHLAMTVSSDAPLPASTPWHQAPPLAIQPRLRELGEAAPRGVAPPVQDRTVEREHIARQLAEESRQIEAARQRLATGQVLRLSELSAERPLEGESLDLLLSLLGEALAEQADPDQPVERLSGDGLMRIRLEPLAADSHAEIVSARGVLGGRDHLVTITPA</sequence>
<dbReference type="Proteomes" id="UP001516061">
    <property type="component" value="Unassembled WGS sequence"/>
</dbReference>
<dbReference type="NCBIfam" id="TIGR02677">
    <property type="entry name" value="TIGR02677 family protein"/>
    <property type="match status" value="1"/>
</dbReference>
<evidence type="ECO:0000313" key="2">
    <source>
        <dbReference type="Proteomes" id="UP001516061"/>
    </source>
</evidence>
<name>A0ABX2G6T6_9BURK</name>
<dbReference type="EMBL" id="JABSNM010000022">
    <property type="protein sequence ID" value="NRT58022.1"/>
    <property type="molecule type" value="Genomic_DNA"/>
</dbReference>
<proteinExistence type="predicted"/>